<evidence type="ECO:0000313" key="7">
    <source>
        <dbReference type="Proteomes" id="UP000723463"/>
    </source>
</evidence>
<evidence type="ECO:0000256" key="2">
    <source>
        <dbReference type="ARBA" id="ARBA00022692"/>
    </source>
</evidence>
<accession>A0A9P6F9Y1</accession>
<keyword evidence="4 5" id="KW-0472">Membrane</keyword>
<dbReference type="Proteomes" id="UP000723463">
    <property type="component" value="Unassembled WGS sequence"/>
</dbReference>
<evidence type="ECO:0000256" key="1">
    <source>
        <dbReference type="ARBA" id="ARBA00004141"/>
    </source>
</evidence>
<reference evidence="6" key="1">
    <citation type="journal article" date="2020" name="Fungal Divers.">
        <title>Resolving the Mortierellaceae phylogeny through synthesis of multi-gene phylogenetics and phylogenomics.</title>
        <authorList>
            <person name="Vandepol N."/>
            <person name="Liber J."/>
            <person name="Desiro A."/>
            <person name="Na H."/>
            <person name="Kennedy M."/>
            <person name="Barry K."/>
            <person name="Grigoriev I.V."/>
            <person name="Miller A.N."/>
            <person name="O'Donnell K."/>
            <person name="Stajich J.E."/>
            <person name="Bonito G."/>
        </authorList>
    </citation>
    <scope>NUCLEOTIDE SEQUENCE</scope>
    <source>
        <strain evidence="6">NRRL 2591</strain>
    </source>
</reference>
<comment type="caution">
    <text evidence="6">The sequence shown here is derived from an EMBL/GenBank/DDBJ whole genome shotgun (WGS) entry which is preliminary data.</text>
</comment>
<evidence type="ECO:0000256" key="3">
    <source>
        <dbReference type="ARBA" id="ARBA00022989"/>
    </source>
</evidence>
<keyword evidence="2 5" id="KW-0812">Transmembrane</keyword>
<feature type="transmembrane region" description="Helical" evidence="5">
    <location>
        <begin position="61"/>
        <end position="83"/>
    </location>
</feature>
<dbReference type="InterPro" id="IPR059112">
    <property type="entry name" value="CysZ/EI24"/>
</dbReference>
<feature type="transmembrane region" description="Helical" evidence="5">
    <location>
        <begin position="89"/>
        <end position="111"/>
    </location>
</feature>
<dbReference type="PANTHER" id="PTHR34292:SF2">
    <property type="entry name" value="OUTER SPORE WALL PROTEIN LDS1"/>
    <property type="match status" value="1"/>
</dbReference>
<feature type="transmembrane region" description="Helical" evidence="5">
    <location>
        <begin position="184"/>
        <end position="207"/>
    </location>
</feature>
<feature type="transmembrane region" description="Helical" evidence="5">
    <location>
        <begin position="254"/>
        <end position="275"/>
    </location>
</feature>
<name>A0A9P6F9Y1_9FUNG</name>
<gene>
    <name evidence="6" type="ORF">EC957_009749</name>
</gene>
<feature type="transmembrane region" description="Helical" evidence="5">
    <location>
        <begin position="31"/>
        <end position="49"/>
    </location>
</feature>
<evidence type="ECO:0000256" key="5">
    <source>
        <dbReference type="SAM" id="Phobius"/>
    </source>
</evidence>
<evidence type="ECO:0000256" key="4">
    <source>
        <dbReference type="ARBA" id="ARBA00023136"/>
    </source>
</evidence>
<organism evidence="6 7">
    <name type="scientific">Mortierella hygrophila</name>
    <dbReference type="NCBI Taxonomy" id="979708"/>
    <lineage>
        <taxon>Eukaryota</taxon>
        <taxon>Fungi</taxon>
        <taxon>Fungi incertae sedis</taxon>
        <taxon>Mucoromycota</taxon>
        <taxon>Mortierellomycotina</taxon>
        <taxon>Mortierellomycetes</taxon>
        <taxon>Mortierellales</taxon>
        <taxon>Mortierellaceae</taxon>
        <taxon>Mortierella</taxon>
    </lineage>
</organism>
<dbReference type="EMBL" id="JAAAXW010000056">
    <property type="protein sequence ID" value="KAF9546400.1"/>
    <property type="molecule type" value="Genomic_DNA"/>
</dbReference>
<evidence type="ECO:0000313" key="6">
    <source>
        <dbReference type="EMBL" id="KAF9546400.1"/>
    </source>
</evidence>
<comment type="subcellular location">
    <subcellularLocation>
        <location evidence="1">Membrane</location>
        <topology evidence="1">Multi-pass membrane protein</topology>
    </subcellularLocation>
</comment>
<dbReference type="PANTHER" id="PTHR34292">
    <property type="entry name" value="OUTER SPORE WALL PROTEIN LDS1"/>
    <property type="match status" value="1"/>
</dbReference>
<dbReference type="InterPro" id="IPR052786">
    <property type="entry name" value="Spore_wall_assembly"/>
</dbReference>
<sequence length="297" mass="33984">MPRLGGALYPFIGIIYLFQHFRKLAPRFLRSLVYSFFITLLVLLPLSAFTFKFQRRMIHAFLRFLFASLTFVFPSLQTMTFLGFSLPTWSAVILTMGETTLLVTLVMGEVFKREKSKGLFKSVMSYNNVLLGPLATVEHREHKGKNSDDSDDTIQVSLIAGKPVVKKRRRDVVKDASLQFGQRIALWLATLPLNFIPVAGSVTFCYINGKAMVPDIHRCYFDMKRMTENERKDWIRKRQADYTAFGFVSQALELVPFLGILFGFTNTIGAALWAVDLERPQDALRNRKLLDDAYKAQ</sequence>
<proteinExistence type="predicted"/>
<feature type="transmembrane region" description="Helical" evidence="5">
    <location>
        <begin position="7"/>
        <end position="25"/>
    </location>
</feature>
<keyword evidence="3 5" id="KW-1133">Transmembrane helix</keyword>
<keyword evidence="7" id="KW-1185">Reference proteome</keyword>
<dbReference type="Pfam" id="PF07264">
    <property type="entry name" value="EI24"/>
    <property type="match status" value="1"/>
</dbReference>
<protein>
    <submittedName>
        <fullName evidence="6">Uncharacterized protein</fullName>
    </submittedName>
</protein>
<dbReference type="AlphaFoldDB" id="A0A9P6F9Y1"/>